<evidence type="ECO:0000313" key="2">
    <source>
        <dbReference type="Proteomes" id="UP000694888"/>
    </source>
</evidence>
<dbReference type="Proteomes" id="UP000694888">
    <property type="component" value="Unplaced"/>
</dbReference>
<keyword evidence="2" id="KW-1185">Reference proteome</keyword>
<proteinExistence type="predicted"/>
<accession>A0ABM0JQH9</accession>
<name>A0ABM0JQH9_APLCA</name>
<sequence>MAVLRNSVYLFVCAICILAGSSSAQSFQECLNVYMNDVKTIQSVNEICAPLERYLVCALRSFNLEGALTPAVVEQMENEMQKQLSQAGISCNIDMNALVQSIRDGSAPTSRPVVNTGSGNSDMDQFQRCMNVYMDALQGITNNQQICGPLRNFMICTFKSFGIQIDGVLSQQQRSQLQAQLDAQLSKIGVDCGFSIDSLARDLRNGGNGASSVKTSFCGLMLGLFSVVMMLMRRQLF</sequence>
<reference evidence="3" key="1">
    <citation type="submission" date="2025-08" db="UniProtKB">
        <authorList>
            <consortium name="RefSeq"/>
        </authorList>
    </citation>
    <scope>IDENTIFICATION</scope>
</reference>
<organism evidence="2 3">
    <name type="scientific">Aplysia californica</name>
    <name type="common">California sea hare</name>
    <dbReference type="NCBI Taxonomy" id="6500"/>
    <lineage>
        <taxon>Eukaryota</taxon>
        <taxon>Metazoa</taxon>
        <taxon>Spiralia</taxon>
        <taxon>Lophotrochozoa</taxon>
        <taxon>Mollusca</taxon>
        <taxon>Gastropoda</taxon>
        <taxon>Heterobranchia</taxon>
        <taxon>Euthyneura</taxon>
        <taxon>Tectipleura</taxon>
        <taxon>Aplysiida</taxon>
        <taxon>Aplysioidea</taxon>
        <taxon>Aplysiidae</taxon>
        <taxon>Aplysia</taxon>
    </lineage>
</organism>
<keyword evidence="1" id="KW-0732">Signal</keyword>
<dbReference type="RefSeq" id="XP_005099180.2">
    <property type="nucleotide sequence ID" value="XM_005099123.3"/>
</dbReference>
<evidence type="ECO:0000256" key="1">
    <source>
        <dbReference type="SAM" id="SignalP"/>
    </source>
</evidence>
<dbReference type="GeneID" id="101858410"/>
<evidence type="ECO:0000313" key="3">
    <source>
        <dbReference type="RefSeq" id="XP_005099180.2"/>
    </source>
</evidence>
<feature type="chain" id="PRO_5046332458" evidence="1">
    <location>
        <begin position="25"/>
        <end position="237"/>
    </location>
</feature>
<protein>
    <submittedName>
        <fullName evidence="3">Uncharacterized protein LOC101858410</fullName>
    </submittedName>
</protein>
<feature type="signal peptide" evidence="1">
    <location>
        <begin position="1"/>
        <end position="24"/>
    </location>
</feature>
<gene>
    <name evidence="3" type="primary">LOC101858410</name>
</gene>